<dbReference type="EMBL" id="JAGIKX010000031">
    <property type="protein sequence ID" value="MBP2258638.1"/>
    <property type="molecule type" value="Genomic_DNA"/>
</dbReference>
<keyword evidence="1 3" id="KW-0413">Isomerase</keyword>
<evidence type="ECO:0000313" key="3">
    <source>
        <dbReference type="EMBL" id="MBP2258638.1"/>
    </source>
</evidence>
<protein>
    <submittedName>
        <fullName evidence="3">UDP-GlcNAc3NAcA epimerase</fullName>
        <ecNumber evidence="3">5.1.3.23</ecNumber>
    </submittedName>
</protein>
<dbReference type="EC" id="5.1.3.23" evidence="3"/>
<organism evidence="3 4">
    <name type="scientific">Virgibacillus alimentarius</name>
    <dbReference type="NCBI Taxonomy" id="698769"/>
    <lineage>
        <taxon>Bacteria</taxon>
        <taxon>Bacillati</taxon>
        <taxon>Bacillota</taxon>
        <taxon>Bacilli</taxon>
        <taxon>Bacillales</taxon>
        <taxon>Bacillaceae</taxon>
        <taxon>Virgibacillus</taxon>
    </lineage>
</organism>
<accession>A0ABS4SAV1</accession>
<dbReference type="RefSeq" id="WP_226371513.1">
    <property type="nucleotide sequence ID" value="NZ_JAGIKX010000031.1"/>
</dbReference>
<gene>
    <name evidence="3" type="ORF">J2Z81_002622</name>
</gene>
<dbReference type="InterPro" id="IPR029767">
    <property type="entry name" value="WecB-like"/>
</dbReference>
<keyword evidence="4" id="KW-1185">Reference proteome</keyword>
<evidence type="ECO:0000259" key="2">
    <source>
        <dbReference type="Pfam" id="PF02350"/>
    </source>
</evidence>
<dbReference type="InterPro" id="IPR003331">
    <property type="entry name" value="UDP_GlcNAc_Epimerase_2_dom"/>
</dbReference>
<name>A0ABS4SAV1_9BACI</name>
<reference evidence="3 4" key="1">
    <citation type="submission" date="2021-03" db="EMBL/GenBank/DDBJ databases">
        <title>Genomic Encyclopedia of Type Strains, Phase IV (KMG-IV): sequencing the most valuable type-strain genomes for metagenomic binning, comparative biology and taxonomic classification.</title>
        <authorList>
            <person name="Goeker M."/>
        </authorList>
    </citation>
    <scope>NUCLEOTIDE SEQUENCE [LARGE SCALE GENOMIC DNA]</scope>
    <source>
        <strain evidence="3 4">DSM 25790</strain>
    </source>
</reference>
<feature type="domain" description="UDP-N-acetylglucosamine 2-epimerase" evidence="2">
    <location>
        <begin position="23"/>
        <end position="354"/>
    </location>
</feature>
<dbReference type="SUPFAM" id="SSF53756">
    <property type="entry name" value="UDP-Glycosyltransferase/glycogen phosphorylase"/>
    <property type="match status" value="1"/>
</dbReference>
<sequence length="356" mass="39869">MKILTVVGARPQFIKASMISDVLKTRANADEVIVHTGQHYDDNMSSVFFKQLELPKPDHYLGVGSASPGKQIGRMLEKLERIMVSVRPDIVLVYGDTNSTLAGSIAAANLHIPIAHVEAGLRSFNKKMPEERNRILTDHLSDWLFCPTPAAVKNLGREGIHRGVYQTGDIMYDVLLHFKSRALQQSNILKELSLSPKHYDLTTIHRAENTDDTGRLKAILKALQQLKRKVVFPLHPRTKQKIQAFGLTHMINHPSIKTTKPLRYFDLITIASEANTILTDSGGLQKESYMLKVPCVTLRDETEWTETVETGWNHLAGADPKKIIHTVQALKIPQVHPPLFGDGKTAEKICTILERS</sequence>
<dbReference type="Proteomes" id="UP001519294">
    <property type="component" value="Unassembled WGS sequence"/>
</dbReference>
<comment type="caution">
    <text evidence="3">The sequence shown here is derived from an EMBL/GenBank/DDBJ whole genome shotgun (WGS) entry which is preliminary data.</text>
</comment>
<proteinExistence type="inferred from homology"/>
<dbReference type="Pfam" id="PF02350">
    <property type="entry name" value="Epimerase_2"/>
    <property type="match status" value="1"/>
</dbReference>
<dbReference type="NCBIfam" id="TIGR00236">
    <property type="entry name" value="wecB"/>
    <property type="match status" value="1"/>
</dbReference>
<dbReference type="GO" id="GO:0016853">
    <property type="term" value="F:isomerase activity"/>
    <property type="evidence" value="ECO:0007669"/>
    <property type="project" value="UniProtKB-KW"/>
</dbReference>
<dbReference type="Gene3D" id="3.40.50.2000">
    <property type="entry name" value="Glycogen Phosphorylase B"/>
    <property type="match status" value="2"/>
</dbReference>
<evidence type="ECO:0000256" key="1">
    <source>
        <dbReference type="RuleBase" id="RU003513"/>
    </source>
</evidence>
<dbReference type="CDD" id="cd03786">
    <property type="entry name" value="GTB_UDP-GlcNAc_2-Epimerase"/>
    <property type="match status" value="1"/>
</dbReference>
<comment type="similarity">
    <text evidence="1">Belongs to the UDP-N-acetylglucosamine 2-epimerase family.</text>
</comment>
<dbReference type="PANTHER" id="PTHR43174:SF1">
    <property type="entry name" value="UDP-N-ACETYLGLUCOSAMINE 2-EPIMERASE"/>
    <property type="match status" value="1"/>
</dbReference>
<evidence type="ECO:0000313" key="4">
    <source>
        <dbReference type="Proteomes" id="UP001519294"/>
    </source>
</evidence>
<dbReference type="PANTHER" id="PTHR43174">
    <property type="entry name" value="UDP-N-ACETYLGLUCOSAMINE 2-EPIMERASE"/>
    <property type="match status" value="1"/>
</dbReference>